<name>A0A1V4ISG3_9CLOT</name>
<feature type="transmembrane region" description="Helical" evidence="7">
    <location>
        <begin position="148"/>
        <end position="170"/>
    </location>
</feature>
<dbReference type="Pfam" id="PF12801">
    <property type="entry name" value="Fer4_5"/>
    <property type="match status" value="2"/>
</dbReference>
<evidence type="ECO:0000256" key="5">
    <source>
        <dbReference type="ARBA" id="ARBA00023014"/>
    </source>
</evidence>
<dbReference type="PROSITE" id="PS51379">
    <property type="entry name" value="4FE4S_FER_2"/>
    <property type="match status" value="1"/>
</dbReference>
<dbReference type="Proteomes" id="UP000190080">
    <property type="component" value="Unassembled WGS sequence"/>
</dbReference>
<dbReference type="OrthoDB" id="9806398at2"/>
<keyword evidence="7" id="KW-1133">Transmembrane helix</keyword>
<dbReference type="SMART" id="SM00900">
    <property type="entry name" value="FMN_bind"/>
    <property type="match status" value="1"/>
</dbReference>
<proteinExistence type="predicted"/>
<evidence type="ECO:0000256" key="7">
    <source>
        <dbReference type="SAM" id="Phobius"/>
    </source>
</evidence>
<sequence length="386" mass="42531">MNKKIHKIQVFRLVVQLLFLFLFPGLFSLTFHEIGQIYKALINGSFSIKEQYANIIEAVAFIPLTILFGRFFCGWLCAFGTYNDLIYLLSSKFLKIKFKIDEETDRVLKYVKYAVLVFIVIFIWSLSIDAFSSASPWDAFAQISNIKSAAATYIIGFILLIFITIGAFFVERFFCRYLCPLGAIYSIISKLRIFNISKPKDHCGKCKMCTSNCAMGIDLYKRDKVTSGECINCMRCTEVCPRSNASASAAFTRVNSAALSAVAIAIFTGFYGLNYLLGSKLAAANIITASSNSSSTSKYKDGTYSGEGTGYMPGLQVSVKVENGKITKIDIVSDNETPRFAQTPMQVIPQEIIAAQSTDVDTVSGATRTSNGIIEAVNDALSQASK</sequence>
<protein>
    <submittedName>
        <fullName evidence="9">Putative electron transport protein YccM</fullName>
    </submittedName>
</protein>
<dbReference type="PANTHER" id="PTHR30224">
    <property type="entry name" value="ELECTRON TRANSPORT PROTEIN"/>
    <property type="match status" value="1"/>
</dbReference>
<feature type="transmembrane region" description="Helical" evidence="7">
    <location>
        <begin position="257"/>
        <end position="277"/>
    </location>
</feature>
<reference evidence="9 10" key="1">
    <citation type="submission" date="2017-03" db="EMBL/GenBank/DDBJ databases">
        <title>Genome sequence of Clostridium oryzae DSM 28571.</title>
        <authorList>
            <person name="Poehlein A."/>
            <person name="Daniel R."/>
        </authorList>
    </citation>
    <scope>NUCLEOTIDE SEQUENCE [LARGE SCALE GENOMIC DNA]</scope>
    <source>
        <strain evidence="9 10">DSM 28571</strain>
    </source>
</reference>
<evidence type="ECO:0000259" key="8">
    <source>
        <dbReference type="PROSITE" id="PS51379"/>
    </source>
</evidence>
<evidence type="ECO:0000313" key="10">
    <source>
        <dbReference type="Proteomes" id="UP000190080"/>
    </source>
</evidence>
<dbReference type="InterPro" id="IPR017900">
    <property type="entry name" value="4Fe4S_Fe_S_CS"/>
</dbReference>
<dbReference type="GO" id="GO:0051536">
    <property type="term" value="F:iron-sulfur cluster binding"/>
    <property type="evidence" value="ECO:0007669"/>
    <property type="project" value="UniProtKB-KW"/>
</dbReference>
<evidence type="ECO:0000256" key="2">
    <source>
        <dbReference type="ARBA" id="ARBA00022475"/>
    </source>
</evidence>
<keyword evidence="2" id="KW-1003">Cell membrane</keyword>
<dbReference type="GO" id="GO:0010181">
    <property type="term" value="F:FMN binding"/>
    <property type="evidence" value="ECO:0007669"/>
    <property type="project" value="InterPro"/>
</dbReference>
<keyword evidence="6 7" id="KW-0472">Membrane</keyword>
<dbReference type="GO" id="GO:0005886">
    <property type="term" value="C:plasma membrane"/>
    <property type="evidence" value="ECO:0007669"/>
    <property type="project" value="UniProtKB-SubCell"/>
</dbReference>
<dbReference type="Pfam" id="PF04205">
    <property type="entry name" value="FMN_bind"/>
    <property type="match status" value="1"/>
</dbReference>
<dbReference type="GO" id="GO:0046872">
    <property type="term" value="F:metal ion binding"/>
    <property type="evidence" value="ECO:0007669"/>
    <property type="project" value="UniProtKB-KW"/>
</dbReference>
<feature type="transmembrane region" description="Helical" evidence="7">
    <location>
        <begin position="110"/>
        <end position="128"/>
    </location>
</feature>
<gene>
    <name evidence="9" type="primary">yccM</name>
    <name evidence="9" type="ORF">CLORY_16300</name>
</gene>
<dbReference type="PROSITE" id="PS00198">
    <property type="entry name" value="4FE4S_FER_1"/>
    <property type="match status" value="1"/>
</dbReference>
<dbReference type="EMBL" id="MZGV01000013">
    <property type="protein sequence ID" value="OPJ62750.1"/>
    <property type="molecule type" value="Genomic_DNA"/>
</dbReference>
<keyword evidence="7" id="KW-0812">Transmembrane</keyword>
<keyword evidence="10" id="KW-1185">Reference proteome</keyword>
<keyword evidence="5" id="KW-0411">Iron-sulfur</keyword>
<evidence type="ECO:0000256" key="3">
    <source>
        <dbReference type="ARBA" id="ARBA00022723"/>
    </source>
</evidence>
<feature type="domain" description="4Fe-4S ferredoxin-type" evidence="8">
    <location>
        <begin position="221"/>
        <end position="250"/>
    </location>
</feature>
<dbReference type="InterPro" id="IPR052378">
    <property type="entry name" value="NosR_regulator"/>
</dbReference>
<dbReference type="RefSeq" id="WP_079423130.1">
    <property type="nucleotide sequence ID" value="NZ_MZGV01000013.1"/>
</dbReference>
<keyword evidence="4" id="KW-0408">Iron</keyword>
<feature type="transmembrane region" description="Helical" evidence="7">
    <location>
        <begin position="67"/>
        <end position="89"/>
    </location>
</feature>
<comment type="subcellular location">
    <subcellularLocation>
        <location evidence="1">Cell membrane</location>
    </subcellularLocation>
</comment>
<evidence type="ECO:0000313" key="9">
    <source>
        <dbReference type="EMBL" id="OPJ62750.1"/>
    </source>
</evidence>
<dbReference type="SUPFAM" id="SSF54862">
    <property type="entry name" value="4Fe-4S ferredoxins"/>
    <property type="match status" value="1"/>
</dbReference>
<organism evidence="9 10">
    <name type="scientific">Clostridium oryzae</name>
    <dbReference type="NCBI Taxonomy" id="1450648"/>
    <lineage>
        <taxon>Bacteria</taxon>
        <taxon>Bacillati</taxon>
        <taxon>Bacillota</taxon>
        <taxon>Clostridia</taxon>
        <taxon>Eubacteriales</taxon>
        <taxon>Clostridiaceae</taxon>
        <taxon>Clostridium</taxon>
    </lineage>
</organism>
<comment type="caution">
    <text evidence="9">The sequence shown here is derived from an EMBL/GenBank/DDBJ whole genome shotgun (WGS) entry which is preliminary data.</text>
</comment>
<dbReference type="InterPro" id="IPR017896">
    <property type="entry name" value="4Fe4S_Fe-S-bd"/>
</dbReference>
<dbReference type="STRING" id="1450648.CLORY_16300"/>
<dbReference type="PANTHER" id="PTHR30224:SF4">
    <property type="entry name" value="ELECTRON TRANSPORT PROTEIN YCCM-RELATED"/>
    <property type="match status" value="1"/>
</dbReference>
<evidence type="ECO:0000256" key="1">
    <source>
        <dbReference type="ARBA" id="ARBA00004236"/>
    </source>
</evidence>
<keyword evidence="3" id="KW-0479">Metal-binding</keyword>
<evidence type="ECO:0000256" key="4">
    <source>
        <dbReference type="ARBA" id="ARBA00023004"/>
    </source>
</evidence>
<dbReference type="Gene3D" id="3.90.1010.20">
    <property type="match status" value="1"/>
</dbReference>
<evidence type="ECO:0000256" key="6">
    <source>
        <dbReference type="ARBA" id="ARBA00023136"/>
    </source>
</evidence>
<dbReference type="InterPro" id="IPR007329">
    <property type="entry name" value="FMN-bd"/>
</dbReference>
<dbReference type="AlphaFoldDB" id="A0A1V4ISG3"/>
<accession>A0A1V4ISG3</accession>